<evidence type="ECO:0000313" key="2">
    <source>
        <dbReference type="EMBL" id="TRM68861.1"/>
    </source>
</evidence>
<evidence type="ECO:0000313" key="3">
    <source>
        <dbReference type="Proteomes" id="UP000320762"/>
    </source>
</evidence>
<dbReference type="EMBL" id="VDMD01000001">
    <property type="protein sequence ID" value="TRM68861.1"/>
    <property type="molecule type" value="Genomic_DNA"/>
</dbReference>
<accession>A0A550CVP5</accession>
<dbReference type="Proteomes" id="UP000320762">
    <property type="component" value="Unassembled WGS sequence"/>
</dbReference>
<organism evidence="2 3">
    <name type="scientific">Schizophyllum amplum</name>
    <dbReference type="NCBI Taxonomy" id="97359"/>
    <lineage>
        <taxon>Eukaryota</taxon>
        <taxon>Fungi</taxon>
        <taxon>Dikarya</taxon>
        <taxon>Basidiomycota</taxon>
        <taxon>Agaricomycotina</taxon>
        <taxon>Agaricomycetes</taxon>
        <taxon>Agaricomycetidae</taxon>
        <taxon>Agaricales</taxon>
        <taxon>Schizophyllaceae</taxon>
        <taxon>Schizophyllum</taxon>
    </lineage>
</organism>
<feature type="region of interest" description="Disordered" evidence="1">
    <location>
        <begin position="389"/>
        <end position="427"/>
    </location>
</feature>
<dbReference type="OrthoDB" id="2751409at2759"/>
<protein>
    <submittedName>
        <fullName evidence="2">Uncharacterized protein</fullName>
    </submittedName>
</protein>
<sequence length="508" mass="56064">MPIGVHGESSIYDLSSGTYFLGGPPHVDDFSRSLKFAKLPSEAGQKNAWSEIRLSKSIIDFGTSLDENDLVAFVTSTLSPNLMEYYIDIDLYQLSTGQAHPDAQQPHFRVQQAHMSLGRPLVSIEVVGDVLAVITHYDPDDDEGDPDNALHNRLSLFAWKTGVPINPGGHQVWNLGLCFLTPQLLLHPNEHSRALYVLRIPDAPTSASQLSLVCELRYPRFRSGLAITNTVCRGEPNPVGNRFKQDATRPFRSRAEDAIIIVDMALDFGDEMVEIFALVVHRSTVLRHASRAEGGTSSIPWEDWGPTGARWFGTTEMNSGFVTVSSGQRFVQMPSVTALGPTKQSIHVLDFNPCTVRRVEAEIVARGGDAGEDPYRGLAIDTPTATIVLPCDHRPGQPWTRSRDPPSVSKTSSSDSSDSDSDLLDDEDAHPYIRLPTHVYGPLIHPAEVSTNMNIVFAKAETLQPGLPFVRTITKQQYLYESVLMDDERIIGLSTVDQMDSLHTFYIG</sequence>
<keyword evidence="3" id="KW-1185">Reference proteome</keyword>
<feature type="compositionally biased region" description="Acidic residues" evidence="1">
    <location>
        <begin position="417"/>
        <end position="427"/>
    </location>
</feature>
<dbReference type="AlphaFoldDB" id="A0A550CVP5"/>
<proteinExistence type="predicted"/>
<gene>
    <name evidence="2" type="ORF">BD626DRAFT_562684</name>
</gene>
<evidence type="ECO:0000256" key="1">
    <source>
        <dbReference type="SAM" id="MobiDB-lite"/>
    </source>
</evidence>
<name>A0A550CVP5_9AGAR</name>
<dbReference type="STRING" id="97359.A0A550CVP5"/>
<comment type="caution">
    <text evidence="2">The sequence shown here is derived from an EMBL/GenBank/DDBJ whole genome shotgun (WGS) entry which is preliminary data.</text>
</comment>
<reference evidence="2 3" key="1">
    <citation type="journal article" date="2019" name="New Phytol.">
        <title>Comparative genomics reveals unique wood-decay strategies and fruiting body development in the Schizophyllaceae.</title>
        <authorList>
            <person name="Almasi E."/>
            <person name="Sahu N."/>
            <person name="Krizsan K."/>
            <person name="Balint B."/>
            <person name="Kovacs G.M."/>
            <person name="Kiss B."/>
            <person name="Cseklye J."/>
            <person name="Drula E."/>
            <person name="Henrissat B."/>
            <person name="Nagy I."/>
            <person name="Chovatia M."/>
            <person name="Adam C."/>
            <person name="LaButti K."/>
            <person name="Lipzen A."/>
            <person name="Riley R."/>
            <person name="Grigoriev I.V."/>
            <person name="Nagy L.G."/>
        </authorList>
    </citation>
    <scope>NUCLEOTIDE SEQUENCE [LARGE SCALE GENOMIC DNA]</scope>
    <source>
        <strain evidence="2 3">NL-1724</strain>
    </source>
</reference>